<evidence type="ECO:0000313" key="2">
    <source>
        <dbReference type="Proteomes" id="UP000008963"/>
    </source>
</evidence>
<protein>
    <submittedName>
        <fullName evidence="1">Exported protein</fullName>
    </submittedName>
</protein>
<dbReference type="OrthoDB" id="5288784at2"/>
<dbReference type="HOGENOM" id="CLU_640562_0_0_7"/>
<dbReference type="Proteomes" id="UP000008963">
    <property type="component" value="Chromosome"/>
</dbReference>
<dbReference type="AlphaFoldDB" id="E1X447"/>
<sequence>MISWKKTVLAGCLGLMTVNTLGYDIVDRAKLIDDRFKTQEMLRPYGHDFYLNINGAMTADAMDLKDDADKIGDIDSGDVSNDLDQANQILEKYYDKEQVLRAKIDFGIPIFSFNAFGVNFEPNFRFGGGVLAILTPRKTQSSIETIIDNLDQIPADVRSQLKTCLNALGPADDGKDLLVECVSNGSITQAQADYVKETYNVDKIPYESSIATTTTTTPSVDVYAKVEAKAGLWFDYTKGEHFFGTFGLYGLGRLDIKKSVDGVLLLGGGGNIDTAENTLINAAIDYRFGYKNSNYSAFAAVEELKLAEISSEDEGTPSFGNSALIRLHGQADYKLSFFKLSPFAGTHMRSGYNLGDGLYLGADWGMHTWEERIALTFRTQLDKEHFTLGAAAKLWLLQLDLQGKFAVKDSVDDIKVSNYYSANFRLFF</sequence>
<organism evidence="1 2">
    <name type="scientific">Halobacteriovorax marinus (strain ATCC BAA-682 / DSM 15412 / SJ)</name>
    <name type="common">Bacteriovorax marinus</name>
    <dbReference type="NCBI Taxonomy" id="862908"/>
    <lineage>
        <taxon>Bacteria</taxon>
        <taxon>Pseudomonadati</taxon>
        <taxon>Bdellovibrionota</taxon>
        <taxon>Bacteriovoracia</taxon>
        <taxon>Bacteriovoracales</taxon>
        <taxon>Halobacteriovoraceae</taxon>
        <taxon>Halobacteriovorax</taxon>
    </lineage>
</organism>
<evidence type="ECO:0000313" key="1">
    <source>
        <dbReference type="EMBL" id="CBW27018.1"/>
    </source>
</evidence>
<accession>E1X447</accession>
<name>E1X447_HALMS</name>
<dbReference type="KEGG" id="bmx:BMS_2215"/>
<dbReference type="EMBL" id="FQ312005">
    <property type="protein sequence ID" value="CBW27018.1"/>
    <property type="molecule type" value="Genomic_DNA"/>
</dbReference>
<keyword evidence="2" id="KW-1185">Reference proteome</keyword>
<gene>
    <name evidence="1" type="ordered locus">BMS_2215</name>
</gene>
<dbReference type="STRING" id="862908.BMS_2215"/>
<proteinExistence type="predicted"/>
<reference evidence="2" key="1">
    <citation type="journal article" date="2013" name="ISME J.">
        <title>A small predatory core genome in the divergent marine Bacteriovorax marinus SJ and the terrestrial Bdellovibrio bacteriovorus.</title>
        <authorList>
            <person name="Crossman L.C."/>
            <person name="Chen H."/>
            <person name="Cerdeno-Tarraga A.M."/>
            <person name="Brooks K."/>
            <person name="Quail M.A."/>
            <person name="Pineiro S.A."/>
            <person name="Hobley L."/>
            <person name="Sockett R.E."/>
            <person name="Bentley S.D."/>
            <person name="Parkhill J."/>
            <person name="Williams H.N."/>
            <person name="Stine O.C."/>
        </authorList>
    </citation>
    <scope>NUCLEOTIDE SEQUENCE [LARGE SCALE GENOMIC DNA]</scope>
    <source>
        <strain evidence="2">ATCC BAA-682 / DSM 15412 / SJ</strain>
    </source>
</reference>
<dbReference type="RefSeq" id="WP_014244796.1">
    <property type="nucleotide sequence ID" value="NC_016620.1"/>
</dbReference>
<dbReference type="PATRIC" id="fig|862908.3.peg.2107"/>